<comment type="caution">
    <text evidence="6">The sequence shown here is derived from an EMBL/GenBank/DDBJ whole genome shotgun (WGS) entry which is preliminary data.</text>
</comment>
<dbReference type="GO" id="GO:0042597">
    <property type="term" value="C:periplasmic space"/>
    <property type="evidence" value="ECO:0007669"/>
    <property type="project" value="UniProtKB-ARBA"/>
</dbReference>
<evidence type="ECO:0000313" key="6">
    <source>
        <dbReference type="EMBL" id="OLA39185.1"/>
    </source>
</evidence>
<evidence type="ECO:0000259" key="5">
    <source>
        <dbReference type="Pfam" id="PF00496"/>
    </source>
</evidence>
<dbReference type="PANTHER" id="PTHR30290:SF9">
    <property type="entry name" value="OLIGOPEPTIDE-BINDING PROTEIN APPA"/>
    <property type="match status" value="1"/>
</dbReference>
<protein>
    <submittedName>
        <fullName evidence="6">Peptide ABC transporter</fullName>
    </submittedName>
</protein>
<dbReference type="Proteomes" id="UP000186777">
    <property type="component" value="Unassembled WGS sequence"/>
</dbReference>
<gene>
    <name evidence="6" type="ORF">BHW43_02340</name>
</gene>
<dbReference type="Gene3D" id="3.40.190.10">
    <property type="entry name" value="Periplasmic binding protein-like II"/>
    <property type="match status" value="1"/>
</dbReference>
<dbReference type="PIRSF" id="PIRSF002741">
    <property type="entry name" value="MppA"/>
    <property type="match status" value="1"/>
</dbReference>
<dbReference type="GO" id="GO:0043190">
    <property type="term" value="C:ATP-binding cassette (ABC) transporter complex"/>
    <property type="evidence" value="ECO:0007669"/>
    <property type="project" value="InterPro"/>
</dbReference>
<feature type="signal peptide" evidence="4">
    <location>
        <begin position="1"/>
        <end position="20"/>
    </location>
</feature>
<sequence>MRKILSFFLLLMLLLCVGCAKQEESQNHIDNKNKNIVTLAAYRHLAPGNKDAYYCSKILGVWESLITRDEAGLPAPCLAESWKMQDDGKVWIFRLRRNVYFQNGTRFNADSVIANFDRMKKGLKRSNFYSLSLALYYPSLISYEKLDEYTVRLVFKEPNINQLYKMTDFGSPMFAPECFDANGDFKDIAIGTGPYKIIENVMNKYVVLRRNDNYWGEKGKIKDFVVRNIPNTDTRYAALKSGEIDGVLDLNAIPPFLADEIKKDKRFAVASNKSTMIRYLALNNSRFPFNDVRMRQAVSLAIDRKNLVDALYMGYAEPTMNVLNYTSPGYKEFPMEHNLAKAKQLAHEVLGDKRCDVTYCINGAEPLQKGEAELIAYWLGKIGLDVHIQSLEYATRAKMLRKGDYDIARLQKGLANGDPYEVLNSFLMPTGSIYISSHTGYQNKELQGLMQEVKHTVDEKERQRIFDRVQEIAVEEEPLVALFNDMNIVAYNKRLKNYKPLIYGVDLSKVELAEKYD</sequence>
<reference evidence="6 7" key="1">
    <citation type="journal article" date="2016" name="Nat. Biotechnol.">
        <title>Measurement of bacterial replication rates in microbial communities.</title>
        <authorList>
            <person name="Brown C.T."/>
            <person name="Olm M.R."/>
            <person name="Thomas B.C."/>
            <person name="Banfield J.F."/>
        </authorList>
    </citation>
    <scope>NUCLEOTIDE SEQUENCE [LARGE SCALE GENOMIC DNA]</scope>
    <source>
        <strain evidence="6">46_33</strain>
    </source>
</reference>
<comment type="similarity">
    <text evidence="1">Belongs to the bacterial solute-binding protein 5 family.</text>
</comment>
<proteinExistence type="inferred from homology"/>
<accession>A0A1Q6RA08</accession>
<dbReference type="RefSeq" id="WP_303679358.1">
    <property type="nucleotide sequence ID" value="NZ_MNTG01000002.1"/>
</dbReference>
<evidence type="ECO:0000256" key="1">
    <source>
        <dbReference type="ARBA" id="ARBA00005695"/>
    </source>
</evidence>
<dbReference type="AlphaFoldDB" id="A0A1Q6RA08"/>
<dbReference type="GO" id="GO:0015833">
    <property type="term" value="P:peptide transport"/>
    <property type="evidence" value="ECO:0007669"/>
    <property type="project" value="TreeGrafter"/>
</dbReference>
<feature type="chain" id="PRO_5012479984" evidence="4">
    <location>
        <begin position="21"/>
        <end position="517"/>
    </location>
</feature>
<name>A0A1Q6RA08_9FIRM</name>
<evidence type="ECO:0000256" key="3">
    <source>
        <dbReference type="ARBA" id="ARBA00022729"/>
    </source>
</evidence>
<dbReference type="STRING" id="626940.BHW43_02340"/>
<dbReference type="GO" id="GO:1904680">
    <property type="term" value="F:peptide transmembrane transporter activity"/>
    <property type="evidence" value="ECO:0007669"/>
    <property type="project" value="TreeGrafter"/>
</dbReference>
<dbReference type="EMBL" id="MNTG01000002">
    <property type="protein sequence ID" value="OLA39185.1"/>
    <property type="molecule type" value="Genomic_DNA"/>
</dbReference>
<keyword evidence="3 4" id="KW-0732">Signal</keyword>
<dbReference type="SUPFAM" id="SSF53850">
    <property type="entry name" value="Periplasmic binding protein-like II"/>
    <property type="match status" value="1"/>
</dbReference>
<keyword evidence="2" id="KW-0813">Transport</keyword>
<dbReference type="InterPro" id="IPR039424">
    <property type="entry name" value="SBP_5"/>
</dbReference>
<feature type="domain" description="Solute-binding protein family 5" evidence="5">
    <location>
        <begin position="75"/>
        <end position="431"/>
    </location>
</feature>
<dbReference type="InterPro" id="IPR000914">
    <property type="entry name" value="SBP_5_dom"/>
</dbReference>
<dbReference type="CDD" id="cd00995">
    <property type="entry name" value="PBP2_NikA_DppA_OppA_like"/>
    <property type="match status" value="1"/>
</dbReference>
<evidence type="ECO:0000256" key="4">
    <source>
        <dbReference type="SAM" id="SignalP"/>
    </source>
</evidence>
<organism evidence="6 7">
    <name type="scientific">Phascolarctobacterium succinatutens</name>
    <dbReference type="NCBI Taxonomy" id="626940"/>
    <lineage>
        <taxon>Bacteria</taxon>
        <taxon>Bacillati</taxon>
        <taxon>Bacillota</taxon>
        <taxon>Negativicutes</taxon>
        <taxon>Acidaminococcales</taxon>
        <taxon>Acidaminococcaceae</taxon>
        <taxon>Phascolarctobacterium</taxon>
    </lineage>
</organism>
<dbReference type="InterPro" id="IPR030678">
    <property type="entry name" value="Peptide/Ni-bd"/>
</dbReference>
<dbReference type="PANTHER" id="PTHR30290">
    <property type="entry name" value="PERIPLASMIC BINDING COMPONENT OF ABC TRANSPORTER"/>
    <property type="match status" value="1"/>
</dbReference>
<evidence type="ECO:0000313" key="7">
    <source>
        <dbReference type="Proteomes" id="UP000186777"/>
    </source>
</evidence>
<dbReference type="Pfam" id="PF00496">
    <property type="entry name" value="SBP_bac_5"/>
    <property type="match status" value="1"/>
</dbReference>
<dbReference type="Gene3D" id="3.10.105.10">
    <property type="entry name" value="Dipeptide-binding Protein, Domain 3"/>
    <property type="match status" value="1"/>
</dbReference>
<dbReference type="Gene3D" id="3.90.76.10">
    <property type="entry name" value="Dipeptide-binding Protein, Domain 1"/>
    <property type="match status" value="1"/>
</dbReference>
<evidence type="ECO:0000256" key="2">
    <source>
        <dbReference type="ARBA" id="ARBA00022448"/>
    </source>
</evidence>